<name>A0A4R7PDX7_9GAMM</name>
<protein>
    <submittedName>
        <fullName evidence="3">Acetyl esterase/lipase</fullName>
    </submittedName>
</protein>
<dbReference type="Gene3D" id="3.40.50.1820">
    <property type="entry name" value="alpha/beta hydrolase"/>
    <property type="match status" value="1"/>
</dbReference>
<dbReference type="AlphaFoldDB" id="A0A4R7PDX7"/>
<dbReference type="GO" id="GO:0016787">
    <property type="term" value="F:hydrolase activity"/>
    <property type="evidence" value="ECO:0007669"/>
    <property type="project" value="UniProtKB-KW"/>
</dbReference>
<sequence length="329" mass="35560">MTPKKTFESRVLPELQPGLDFFKIAFGVIRDFDRGSMDAIRAHLDPYFEAGVAAAPRYDDIAITERTVESTDGQGALKLRLYHPKSAQGLLPCLYWIHGGGMVVGATRYDDPDCSHYARELNCIVVSVEYRLAPEHPYPEGVEDCYQGLKWLAGAAASVGVDPARIAVGGRSGGGILAAATVLIARDRGGPAICYQLLIYPMLDDRNLTPSAVEFADVPSWGGRMNIAAWKAVLGARAGTADVPYHAAPARATDLSGLPPALMQVGELEVFRDECIDYASRLLKAGVPCELHVHPGCYHASDMFNPGAPSTRRMSNERISALQRAFAVT</sequence>
<keyword evidence="4" id="KW-1185">Reference proteome</keyword>
<dbReference type="Pfam" id="PF07859">
    <property type="entry name" value="Abhydrolase_3"/>
    <property type="match status" value="1"/>
</dbReference>
<keyword evidence="1" id="KW-0378">Hydrolase</keyword>
<dbReference type="EMBL" id="SOBT01000008">
    <property type="protein sequence ID" value="TDU31741.1"/>
    <property type="molecule type" value="Genomic_DNA"/>
</dbReference>
<dbReference type="SUPFAM" id="SSF53474">
    <property type="entry name" value="alpha/beta-Hydrolases"/>
    <property type="match status" value="1"/>
</dbReference>
<reference evidence="3 4" key="1">
    <citation type="submission" date="2019-03" db="EMBL/GenBank/DDBJ databases">
        <title>Genomic Encyclopedia of Type Strains, Phase IV (KMG-IV): sequencing the most valuable type-strain genomes for metagenomic binning, comparative biology and taxonomic classification.</title>
        <authorList>
            <person name="Goeker M."/>
        </authorList>
    </citation>
    <scope>NUCLEOTIDE SEQUENCE [LARGE SCALE GENOMIC DNA]</scope>
    <source>
        <strain evidence="3 4">DSM 26377</strain>
    </source>
</reference>
<proteinExistence type="predicted"/>
<evidence type="ECO:0000313" key="3">
    <source>
        <dbReference type="EMBL" id="TDU31741.1"/>
    </source>
</evidence>
<dbReference type="InterPro" id="IPR013094">
    <property type="entry name" value="AB_hydrolase_3"/>
</dbReference>
<comment type="caution">
    <text evidence="3">The sequence shown here is derived from an EMBL/GenBank/DDBJ whole genome shotgun (WGS) entry which is preliminary data.</text>
</comment>
<accession>A0A4R7PDX7</accession>
<dbReference type="RefSeq" id="WP_133880300.1">
    <property type="nucleotide sequence ID" value="NZ_MWIN01000012.1"/>
</dbReference>
<dbReference type="PANTHER" id="PTHR48081">
    <property type="entry name" value="AB HYDROLASE SUPERFAMILY PROTEIN C4A8.06C"/>
    <property type="match status" value="1"/>
</dbReference>
<gene>
    <name evidence="3" type="ORF">DFR24_1121</name>
</gene>
<organism evidence="3 4">
    <name type="scientific">Panacagrimonas perspica</name>
    <dbReference type="NCBI Taxonomy" id="381431"/>
    <lineage>
        <taxon>Bacteria</taxon>
        <taxon>Pseudomonadati</taxon>
        <taxon>Pseudomonadota</taxon>
        <taxon>Gammaproteobacteria</taxon>
        <taxon>Nevskiales</taxon>
        <taxon>Nevskiaceae</taxon>
        <taxon>Panacagrimonas</taxon>
    </lineage>
</organism>
<dbReference type="PANTHER" id="PTHR48081:SF8">
    <property type="entry name" value="ALPHA_BETA HYDROLASE FOLD-3 DOMAIN-CONTAINING PROTEIN-RELATED"/>
    <property type="match status" value="1"/>
</dbReference>
<evidence type="ECO:0000256" key="1">
    <source>
        <dbReference type="ARBA" id="ARBA00022801"/>
    </source>
</evidence>
<dbReference type="InterPro" id="IPR050300">
    <property type="entry name" value="GDXG_lipolytic_enzyme"/>
</dbReference>
<feature type="domain" description="Alpha/beta hydrolase fold-3" evidence="2">
    <location>
        <begin position="95"/>
        <end position="300"/>
    </location>
</feature>
<dbReference type="Proteomes" id="UP000295341">
    <property type="component" value="Unassembled WGS sequence"/>
</dbReference>
<evidence type="ECO:0000259" key="2">
    <source>
        <dbReference type="Pfam" id="PF07859"/>
    </source>
</evidence>
<dbReference type="InterPro" id="IPR029058">
    <property type="entry name" value="AB_hydrolase_fold"/>
</dbReference>
<dbReference type="OrthoDB" id="9806180at2"/>
<evidence type="ECO:0000313" key="4">
    <source>
        <dbReference type="Proteomes" id="UP000295341"/>
    </source>
</evidence>